<protein>
    <submittedName>
        <fullName evidence="2">Uncharacterized protein</fullName>
    </submittedName>
</protein>
<comment type="caution">
    <text evidence="2">The sequence shown here is derived from an EMBL/GenBank/DDBJ whole genome shotgun (WGS) entry which is preliminary data.</text>
</comment>
<evidence type="ECO:0000313" key="2">
    <source>
        <dbReference type="EMBL" id="KAK0752285.1"/>
    </source>
</evidence>
<sequence>MFWTASDNHNLLPRAVSRRADASIPLRADRSGQARHWTRERQTRNELPWWPPGPVWSPHGQSAQASGVGFCRDCVVSRAIDPAPVVALRIAHSQQPRSGAICCQLATQERPSPNPRQSPHAAMYTKERWCTKTSALLRFETARARRQPGRGCDAVELQVFRYPSAKGRVTNLRQCDHPGLSEACGIGSTKKHMYNTRPAGAFRNPRVGGRKQPGGQRASS</sequence>
<accession>A0AA40F6X3</accession>
<dbReference type="AlphaFoldDB" id="A0AA40F6X3"/>
<reference evidence="2" key="1">
    <citation type="submission" date="2023-06" db="EMBL/GenBank/DDBJ databases">
        <title>Genome-scale phylogeny and comparative genomics of the fungal order Sordariales.</title>
        <authorList>
            <consortium name="Lawrence Berkeley National Laboratory"/>
            <person name="Hensen N."/>
            <person name="Bonometti L."/>
            <person name="Westerberg I."/>
            <person name="Brannstrom I.O."/>
            <person name="Guillou S."/>
            <person name="Cros-Aarteil S."/>
            <person name="Calhoun S."/>
            <person name="Haridas S."/>
            <person name="Kuo A."/>
            <person name="Mondo S."/>
            <person name="Pangilinan J."/>
            <person name="Riley R."/>
            <person name="LaButti K."/>
            <person name="Andreopoulos B."/>
            <person name="Lipzen A."/>
            <person name="Chen C."/>
            <person name="Yanf M."/>
            <person name="Daum C."/>
            <person name="Ng V."/>
            <person name="Clum A."/>
            <person name="Steindorff A."/>
            <person name="Ohm R."/>
            <person name="Martin F."/>
            <person name="Silar P."/>
            <person name="Natvig D."/>
            <person name="Lalanne C."/>
            <person name="Gautier V."/>
            <person name="Ament-velasquez S.L."/>
            <person name="Kruys A."/>
            <person name="Hutchinson M.I."/>
            <person name="Powell A.J."/>
            <person name="Barry K."/>
            <person name="Miller A.N."/>
            <person name="Grigoriev I.V."/>
            <person name="Debuchy R."/>
            <person name="Gladieux P."/>
            <person name="Thoren M.H."/>
            <person name="Johannesson H."/>
        </authorList>
    </citation>
    <scope>NUCLEOTIDE SEQUENCE</scope>
    <source>
        <strain evidence="2">SMH3187-1</strain>
    </source>
</reference>
<evidence type="ECO:0000313" key="3">
    <source>
        <dbReference type="Proteomes" id="UP001172155"/>
    </source>
</evidence>
<dbReference type="Proteomes" id="UP001172155">
    <property type="component" value="Unassembled WGS sequence"/>
</dbReference>
<evidence type="ECO:0000256" key="1">
    <source>
        <dbReference type="SAM" id="MobiDB-lite"/>
    </source>
</evidence>
<dbReference type="EMBL" id="JAUKUD010000002">
    <property type="protein sequence ID" value="KAK0752285.1"/>
    <property type="molecule type" value="Genomic_DNA"/>
</dbReference>
<gene>
    <name evidence="2" type="ORF">B0T18DRAFT_404498</name>
</gene>
<feature type="compositionally biased region" description="Basic and acidic residues" evidence="1">
    <location>
        <begin position="27"/>
        <end position="44"/>
    </location>
</feature>
<keyword evidence="3" id="KW-1185">Reference proteome</keyword>
<organism evidence="2 3">
    <name type="scientific">Schizothecium vesticola</name>
    <dbReference type="NCBI Taxonomy" id="314040"/>
    <lineage>
        <taxon>Eukaryota</taxon>
        <taxon>Fungi</taxon>
        <taxon>Dikarya</taxon>
        <taxon>Ascomycota</taxon>
        <taxon>Pezizomycotina</taxon>
        <taxon>Sordariomycetes</taxon>
        <taxon>Sordariomycetidae</taxon>
        <taxon>Sordariales</taxon>
        <taxon>Schizotheciaceae</taxon>
        <taxon>Schizothecium</taxon>
    </lineage>
</organism>
<feature type="region of interest" description="Disordered" evidence="1">
    <location>
        <begin position="196"/>
        <end position="220"/>
    </location>
</feature>
<name>A0AA40F6X3_9PEZI</name>
<proteinExistence type="predicted"/>
<feature type="region of interest" description="Disordered" evidence="1">
    <location>
        <begin position="23"/>
        <end position="51"/>
    </location>
</feature>